<gene>
    <name evidence="1" type="ORF">DM01DRAFT_1029969</name>
</gene>
<accession>A0A1X2GJ64</accession>
<keyword evidence="2" id="KW-1185">Reference proteome</keyword>
<evidence type="ECO:0000313" key="1">
    <source>
        <dbReference type="EMBL" id="ORX55034.1"/>
    </source>
</evidence>
<sequence length="79" mass="9082">MKIIGRSCASPYLFLIFCVTVVLSATLLSRNRYSLPRSAWVNTKITLSQTPFSSLPKMDCRISKVLKSWSWLDVNRKEK</sequence>
<dbReference type="AlphaFoldDB" id="A0A1X2GJ64"/>
<proteinExistence type="predicted"/>
<comment type="caution">
    <text evidence="1">The sequence shown here is derived from an EMBL/GenBank/DDBJ whole genome shotgun (WGS) entry which is preliminary data.</text>
</comment>
<protein>
    <submittedName>
        <fullName evidence="1">Uncharacterized protein</fullName>
    </submittedName>
</protein>
<evidence type="ECO:0000313" key="2">
    <source>
        <dbReference type="Proteomes" id="UP000242146"/>
    </source>
</evidence>
<dbReference type="Proteomes" id="UP000242146">
    <property type="component" value="Unassembled WGS sequence"/>
</dbReference>
<name>A0A1X2GJ64_9FUNG</name>
<organism evidence="1 2">
    <name type="scientific">Hesseltinella vesiculosa</name>
    <dbReference type="NCBI Taxonomy" id="101127"/>
    <lineage>
        <taxon>Eukaryota</taxon>
        <taxon>Fungi</taxon>
        <taxon>Fungi incertae sedis</taxon>
        <taxon>Mucoromycota</taxon>
        <taxon>Mucoromycotina</taxon>
        <taxon>Mucoromycetes</taxon>
        <taxon>Mucorales</taxon>
        <taxon>Cunninghamellaceae</taxon>
        <taxon>Hesseltinella</taxon>
    </lineage>
</organism>
<reference evidence="1 2" key="1">
    <citation type="submission" date="2016-07" db="EMBL/GenBank/DDBJ databases">
        <title>Pervasive Adenine N6-methylation of Active Genes in Fungi.</title>
        <authorList>
            <consortium name="DOE Joint Genome Institute"/>
            <person name="Mondo S.J."/>
            <person name="Dannebaum R.O."/>
            <person name="Kuo R.C."/>
            <person name="Labutti K."/>
            <person name="Haridas S."/>
            <person name="Kuo A."/>
            <person name="Salamov A."/>
            <person name="Ahrendt S.R."/>
            <person name="Lipzen A."/>
            <person name="Sullivan W."/>
            <person name="Andreopoulos W.B."/>
            <person name="Clum A."/>
            <person name="Lindquist E."/>
            <person name="Daum C."/>
            <person name="Ramamoorthy G.K."/>
            <person name="Gryganskyi A."/>
            <person name="Culley D."/>
            <person name="Magnuson J.K."/>
            <person name="James T.Y."/>
            <person name="O'Malley M.A."/>
            <person name="Stajich J.E."/>
            <person name="Spatafora J.W."/>
            <person name="Visel A."/>
            <person name="Grigoriev I.V."/>
        </authorList>
    </citation>
    <scope>NUCLEOTIDE SEQUENCE [LARGE SCALE GENOMIC DNA]</scope>
    <source>
        <strain evidence="1 2">NRRL 3301</strain>
    </source>
</reference>
<dbReference type="EMBL" id="MCGT01000012">
    <property type="protein sequence ID" value="ORX55034.1"/>
    <property type="molecule type" value="Genomic_DNA"/>
</dbReference>